<keyword evidence="2" id="KW-0732">Signal</keyword>
<dbReference type="EMBL" id="QKYT01000292">
    <property type="protein sequence ID" value="RIA87797.1"/>
    <property type="molecule type" value="Genomic_DNA"/>
</dbReference>
<accession>A0A397SVB5</accession>
<evidence type="ECO:0000313" key="3">
    <source>
        <dbReference type="EMBL" id="RIA87797.1"/>
    </source>
</evidence>
<dbReference type="OrthoDB" id="10639771at2759"/>
<feature type="region of interest" description="Disordered" evidence="1">
    <location>
        <begin position="38"/>
        <end position="65"/>
    </location>
</feature>
<sequence length="348" mass="40734">MSKFLFLAIIFSLTLLILSSFAIAIPMAENPSIDLVNDVESKPSRSPNTELSVEEGESKDDVEAQGFGFPEYYPGYYYPEDYSDYYSGYSGYSWRWPYSYSFGRRFGYPRYFGYPAGHNGKVGGLRTKDHYKKLLQEEEVDNFLDETYKKNISNGIRQRNKKKKLQCESEKSNDKKLTDKTARLQIYAEMKPYLMGISDRYLHIMICKARKINKLFGYKYDPVTLKKIDAHDSDDNFSDISDDTDYFKKEEGANNSIEEGSKKSEIITKADDDNDMYFYSEDEEEKGMNEEVPKVPDMADDDSDCNHDNDSDDDDEYNRYDRYERYDSNRGYYYRDGRYKRKTSLVTA</sequence>
<comment type="caution">
    <text evidence="3">The sequence shown here is derived from an EMBL/GenBank/DDBJ whole genome shotgun (WGS) entry which is preliminary data.</text>
</comment>
<dbReference type="Proteomes" id="UP000265703">
    <property type="component" value="Unassembled WGS sequence"/>
</dbReference>
<dbReference type="AlphaFoldDB" id="A0A397SVB5"/>
<name>A0A397SVB5_9GLOM</name>
<evidence type="ECO:0000256" key="1">
    <source>
        <dbReference type="SAM" id="MobiDB-lite"/>
    </source>
</evidence>
<proteinExistence type="predicted"/>
<gene>
    <name evidence="3" type="ORF">C1645_807128</name>
</gene>
<reference evidence="3 4" key="1">
    <citation type="submission" date="2018-06" db="EMBL/GenBank/DDBJ databases">
        <title>Comparative genomics reveals the genomic features of Rhizophagus irregularis, R. cerebriforme, R. diaphanum and Gigaspora rosea, and their symbiotic lifestyle signature.</title>
        <authorList>
            <person name="Morin E."/>
            <person name="San Clemente H."/>
            <person name="Chen E.C.H."/>
            <person name="De La Providencia I."/>
            <person name="Hainaut M."/>
            <person name="Kuo A."/>
            <person name="Kohler A."/>
            <person name="Murat C."/>
            <person name="Tang N."/>
            <person name="Roy S."/>
            <person name="Loubradou J."/>
            <person name="Henrissat B."/>
            <person name="Grigoriev I.V."/>
            <person name="Corradi N."/>
            <person name="Roux C."/>
            <person name="Martin F.M."/>
        </authorList>
    </citation>
    <scope>NUCLEOTIDE SEQUENCE [LARGE SCALE GENOMIC DNA]</scope>
    <source>
        <strain evidence="3 4">DAOM 227022</strain>
    </source>
</reference>
<keyword evidence="4" id="KW-1185">Reference proteome</keyword>
<organism evidence="3 4">
    <name type="scientific">Glomus cerebriforme</name>
    <dbReference type="NCBI Taxonomy" id="658196"/>
    <lineage>
        <taxon>Eukaryota</taxon>
        <taxon>Fungi</taxon>
        <taxon>Fungi incertae sedis</taxon>
        <taxon>Mucoromycota</taxon>
        <taxon>Glomeromycotina</taxon>
        <taxon>Glomeromycetes</taxon>
        <taxon>Glomerales</taxon>
        <taxon>Glomeraceae</taxon>
        <taxon>Glomus</taxon>
    </lineage>
</organism>
<feature type="region of interest" description="Disordered" evidence="1">
    <location>
        <begin position="280"/>
        <end position="323"/>
    </location>
</feature>
<feature type="signal peptide" evidence="2">
    <location>
        <begin position="1"/>
        <end position="24"/>
    </location>
</feature>
<evidence type="ECO:0000256" key="2">
    <source>
        <dbReference type="SAM" id="SignalP"/>
    </source>
</evidence>
<protein>
    <submittedName>
        <fullName evidence="3">Uncharacterized protein</fullName>
    </submittedName>
</protein>
<evidence type="ECO:0000313" key="4">
    <source>
        <dbReference type="Proteomes" id="UP000265703"/>
    </source>
</evidence>
<feature type="chain" id="PRO_5017196599" evidence="2">
    <location>
        <begin position="25"/>
        <end position="348"/>
    </location>
</feature>